<gene>
    <name evidence="1" type="ORF">KGM_204728</name>
</gene>
<evidence type="ECO:0000313" key="2">
    <source>
        <dbReference type="Proteomes" id="UP000007151"/>
    </source>
</evidence>
<name>A0A212FJG0_DANPL</name>
<proteinExistence type="predicted"/>
<dbReference type="EMBL" id="AGBW02008274">
    <property type="protein sequence ID" value="OWR53864.1"/>
    <property type="molecule type" value="Genomic_DNA"/>
</dbReference>
<protein>
    <submittedName>
        <fullName evidence="1">Uncharacterized protein</fullName>
    </submittedName>
</protein>
<sequence length="129" mass="14481">MTMESLYDKSEETFLKSVISKLSLNSIVLALSDVSAIIDSSEDIPAALRPHVQLRALKLLRGIESDKQLLDQGYVEMIPHPRCGATSCLGEIWELPREYEWLCGDCRRPLFYPVGPKYLGVESQPRGEA</sequence>
<dbReference type="AlphaFoldDB" id="A0A212FJG0"/>
<reference evidence="1 2" key="1">
    <citation type="journal article" date="2011" name="Cell">
        <title>The monarch butterfly genome yields insights into long-distance migration.</title>
        <authorList>
            <person name="Zhan S."/>
            <person name="Merlin C."/>
            <person name="Boore J.L."/>
            <person name="Reppert S.M."/>
        </authorList>
    </citation>
    <scope>NUCLEOTIDE SEQUENCE [LARGE SCALE GENOMIC DNA]</scope>
    <source>
        <strain evidence="1">F-2</strain>
    </source>
</reference>
<dbReference type="Proteomes" id="UP000007151">
    <property type="component" value="Unassembled WGS sequence"/>
</dbReference>
<dbReference type="InParanoid" id="A0A212FJG0"/>
<comment type="caution">
    <text evidence="1">The sequence shown here is derived from an EMBL/GenBank/DDBJ whole genome shotgun (WGS) entry which is preliminary data.</text>
</comment>
<dbReference type="KEGG" id="dpl:KGM_204728"/>
<evidence type="ECO:0000313" key="1">
    <source>
        <dbReference type="EMBL" id="OWR53864.1"/>
    </source>
</evidence>
<accession>A0A212FJG0</accession>
<keyword evidence="2" id="KW-1185">Reference proteome</keyword>
<organism evidence="1 2">
    <name type="scientific">Danaus plexippus plexippus</name>
    <dbReference type="NCBI Taxonomy" id="278856"/>
    <lineage>
        <taxon>Eukaryota</taxon>
        <taxon>Metazoa</taxon>
        <taxon>Ecdysozoa</taxon>
        <taxon>Arthropoda</taxon>
        <taxon>Hexapoda</taxon>
        <taxon>Insecta</taxon>
        <taxon>Pterygota</taxon>
        <taxon>Neoptera</taxon>
        <taxon>Endopterygota</taxon>
        <taxon>Lepidoptera</taxon>
        <taxon>Glossata</taxon>
        <taxon>Ditrysia</taxon>
        <taxon>Papilionoidea</taxon>
        <taxon>Nymphalidae</taxon>
        <taxon>Danainae</taxon>
        <taxon>Danaini</taxon>
        <taxon>Danaina</taxon>
        <taxon>Danaus</taxon>
        <taxon>Danaus</taxon>
    </lineage>
</organism>